<evidence type="ECO:0000256" key="6">
    <source>
        <dbReference type="SAM" id="Phobius"/>
    </source>
</evidence>
<sequence length="428" mass="44255">MASIAERQEAVGPSARGAGYTLFLLFMANFLNVADRALLGIVVDPVKADLGLTDTQMSIVSGTAFVLFNLLVGIFIARWVDHGNRKRILILGIALWSGATALTGLAEGFWSLGLTRILVGVGEATAFPVAISMISDLFAAPRRPRSISIFQASTFVGLVVGSILAGVLAAAHGWRAMFLICGLSGFALVALMMASMREPDRVHEPADDAAQEGNLLRAIGHLVRLPGFVALSLGMAFAGMAVAVLPTWAPAFLLRSHGVPLAAVGALIGPAVGLGGISGTIASGMLASHLVRKRGADVHGLLVPMIAIPLAAPFFLIFIFAPSLMLAMSSAAVMNFLLSSAVGPCIAVAIGIAPSRMRAVSSTLMLLASGIIGGAVAPLIVGWVSDALAPQLQSDSLRYALATMAPTPLVAGALIWLALVRIRTRAVS</sequence>
<feature type="transmembrane region" description="Helical" evidence="6">
    <location>
        <begin position="152"/>
        <end position="170"/>
    </location>
</feature>
<dbReference type="CDD" id="cd17328">
    <property type="entry name" value="MFS_spinster_like"/>
    <property type="match status" value="1"/>
</dbReference>
<feature type="transmembrane region" description="Helical" evidence="6">
    <location>
        <begin position="298"/>
        <end position="321"/>
    </location>
</feature>
<feature type="transmembrane region" description="Helical" evidence="6">
    <location>
        <begin position="176"/>
        <end position="194"/>
    </location>
</feature>
<feature type="transmembrane region" description="Helical" evidence="6">
    <location>
        <begin position="20"/>
        <end position="43"/>
    </location>
</feature>
<protein>
    <submittedName>
        <fullName evidence="8">MFS transporter</fullName>
    </submittedName>
</protein>
<evidence type="ECO:0000259" key="7">
    <source>
        <dbReference type="PROSITE" id="PS50850"/>
    </source>
</evidence>
<evidence type="ECO:0000256" key="4">
    <source>
        <dbReference type="ARBA" id="ARBA00022989"/>
    </source>
</evidence>
<feature type="transmembrane region" description="Helical" evidence="6">
    <location>
        <begin position="225"/>
        <end position="249"/>
    </location>
</feature>
<proteinExistence type="predicted"/>
<dbReference type="PANTHER" id="PTHR23505:SF79">
    <property type="entry name" value="PROTEIN SPINSTER"/>
    <property type="match status" value="1"/>
</dbReference>
<keyword evidence="4 6" id="KW-1133">Transmembrane helix</keyword>
<comment type="caution">
    <text evidence="8">The sequence shown here is derived from an EMBL/GenBank/DDBJ whole genome shotgun (WGS) entry which is preliminary data.</text>
</comment>
<dbReference type="RefSeq" id="WP_214624517.1">
    <property type="nucleotide sequence ID" value="NZ_JAHGAW010000010.1"/>
</dbReference>
<dbReference type="Gene3D" id="1.20.1250.20">
    <property type="entry name" value="MFS general substrate transporter like domains"/>
    <property type="match status" value="1"/>
</dbReference>
<comment type="subcellular location">
    <subcellularLocation>
        <location evidence="1">Membrane</location>
        <topology evidence="1">Multi-pass membrane protein</topology>
    </subcellularLocation>
</comment>
<dbReference type="InterPro" id="IPR044770">
    <property type="entry name" value="MFS_spinster-like"/>
</dbReference>
<dbReference type="InterPro" id="IPR036259">
    <property type="entry name" value="MFS_trans_sf"/>
</dbReference>
<dbReference type="PANTHER" id="PTHR23505">
    <property type="entry name" value="SPINSTER"/>
    <property type="match status" value="1"/>
</dbReference>
<evidence type="ECO:0000256" key="1">
    <source>
        <dbReference type="ARBA" id="ARBA00004141"/>
    </source>
</evidence>
<feature type="domain" description="Major facilitator superfamily (MFS) profile" evidence="7">
    <location>
        <begin position="21"/>
        <end position="423"/>
    </location>
</feature>
<reference evidence="8" key="1">
    <citation type="submission" date="2021-05" db="EMBL/GenBank/DDBJ databases">
        <title>Genome of Sphingobium sp. strain.</title>
        <authorList>
            <person name="Fan R."/>
        </authorList>
    </citation>
    <scope>NUCLEOTIDE SEQUENCE</scope>
    <source>
        <strain evidence="8">H33</strain>
    </source>
</reference>
<keyword evidence="2" id="KW-0813">Transport</keyword>
<keyword evidence="3 6" id="KW-0812">Transmembrane</keyword>
<feature type="transmembrane region" description="Helical" evidence="6">
    <location>
        <begin position="397"/>
        <end position="419"/>
    </location>
</feature>
<feature type="transmembrane region" description="Helical" evidence="6">
    <location>
        <begin position="88"/>
        <end position="111"/>
    </location>
</feature>
<evidence type="ECO:0000313" key="8">
    <source>
        <dbReference type="EMBL" id="MBT2188257.1"/>
    </source>
</evidence>
<feature type="transmembrane region" description="Helical" evidence="6">
    <location>
        <begin position="261"/>
        <end position="286"/>
    </location>
</feature>
<name>A0A9X1DE54_9SPHN</name>
<dbReference type="Pfam" id="PF07690">
    <property type="entry name" value="MFS_1"/>
    <property type="match status" value="1"/>
</dbReference>
<accession>A0A9X1DE54</accession>
<dbReference type="InterPro" id="IPR011701">
    <property type="entry name" value="MFS"/>
</dbReference>
<dbReference type="Proteomes" id="UP001138757">
    <property type="component" value="Unassembled WGS sequence"/>
</dbReference>
<feature type="transmembrane region" description="Helical" evidence="6">
    <location>
        <begin position="117"/>
        <end position="140"/>
    </location>
</feature>
<keyword evidence="9" id="KW-1185">Reference proteome</keyword>
<evidence type="ECO:0000256" key="3">
    <source>
        <dbReference type="ARBA" id="ARBA00022692"/>
    </source>
</evidence>
<dbReference type="GO" id="GO:0022857">
    <property type="term" value="F:transmembrane transporter activity"/>
    <property type="evidence" value="ECO:0007669"/>
    <property type="project" value="InterPro"/>
</dbReference>
<gene>
    <name evidence="8" type="ORF">KK488_14975</name>
</gene>
<dbReference type="EMBL" id="JAHGAW010000010">
    <property type="protein sequence ID" value="MBT2188257.1"/>
    <property type="molecule type" value="Genomic_DNA"/>
</dbReference>
<evidence type="ECO:0000313" key="9">
    <source>
        <dbReference type="Proteomes" id="UP001138757"/>
    </source>
</evidence>
<keyword evidence="5 6" id="KW-0472">Membrane</keyword>
<evidence type="ECO:0000256" key="2">
    <source>
        <dbReference type="ARBA" id="ARBA00022448"/>
    </source>
</evidence>
<dbReference type="InterPro" id="IPR020846">
    <property type="entry name" value="MFS_dom"/>
</dbReference>
<feature type="transmembrane region" description="Helical" evidence="6">
    <location>
        <begin position="55"/>
        <end position="76"/>
    </location>
</feature>
<dbReference type="AlphaFoldDB" id="A0A9X1DE54"/>
<dbReference type="SUPFAM" id="SSF103473">
    <property type="entry name" value="MFS general substrate transporter"/>
    <property type="match status" value="1"/>
</dbReference>
<dbReference type="GO" id="GO:0016020">
    <property type="term" value="C:membrane"/>
    <property type="evidence" value="ECO:0007669"/>
    <property type="project" value="UniProtKB-SubCell"/>
</dbReference>
<feature type="transmembrane region" description="Helical" evidence="6">
    <location>
        <begin position="333"/>
        <end position="352"/>
    </location>
</feature>
<feature type="transmembrane region" description="Helical" evidence="6">
    <location>
        <begin position="364"/>
        <end position="385"/>
    </location>
</feature>
<evidence type="ECO:0000256" key="5">
    <source>
        <dbReference type="ARBA" id="ARBA00023136"/>
    </source>
</evidence>
<dbReference type="PROSITE" id="PS50850">
    <property type="entry name" value="MFS"/>
    <property type="match status" value="1"/>
</dbReference>
<organism evidence="8 9">
    <name type="scientific">Sphingobium nicotianae</name>
    <dbReference type="NCBI Taxonomy" id="2782607"/>
    <lineage>
        <taxon>Bacteria</taxon>
        <taxon>Pseudomonadati</taxon>
        <taxon>Pseudomonadota</taxon>
        <taxon>Alphaproteobacteria</taxon>
        <taxon>Sphingomonadales</taxon>
        <taxon>Sphingomonadaceae</taxon>
        <taxon>Sphingobium</taxon>
    </lineage>
</organism>